<dbReference type="Pfam" id="PF15586">
    <property type="entry name" value="Imm8"/>
    <property type="match status" value="1"/>
</dbReference>
<sequence>MKKQNRLELVLLQEIHSTELDLPLKEWQPSPQEEIYLVVDMFIGTNDVKKGGNYFYVLVVTPGAINKLQHVPKEKRKLIVMEHYSYDLLLKKIEIILEKCSKENWDDSCQALQNYFYWEFENYKS</sequence>
<dbReference type="RefSeq" id="WP_185607623.1">
    <property type="nucleotide sequence ID" value="NZ_JAARZJ010000017.1"/>
</dbReference>
<proteinExistence type="predicted"/>
<evidence type="ECO:0000313" key="2">
    <source>
        <dbReference type="Proteomes" id="UP000558070"/>
    </source>
</evidence>
<evidence type="ECO:0008006" key="3">
    <source>
        <dbReference type="Google" id="ProtNLM"/>
    </source>
</evidence>
<gene>
    <name evidence="1" type="ORF">HCB47_01265</name>
</gene>
<dbReference type="AlphaFoldDB" id="A0A7X0ZFP9"/>
<protein>
    <recommendedName>
        <fullName evidence="3">Immunity protein 8</fullName>
    </recommendedName>
</protein>
<comment type="caution">
    <text evidence="1">The sequence shown here is derived from an EMBL/GenBank/DDBJ whole genome shotgun (WGS) entry which is preliminary data.</text>
</comment>
<accession>A0A7X0ZFP9</accession>
<name>A0A7X0ZFP9_9LIST</name>
<dbReference type="InterPro" id="IPR028964">
    <property type="entry name" value="Imm8"/>
</dbReference>
<organism evidence="1 2">
    <name type="scientific">Listeria farberi</name>
    <dbReference type="NCBI Taxonomy" id="2713500"/>
    <lineage>
        <taxon>Bacteria</taxon>
        <taxon>Bacillati</taxon>
        <taxon>Bacillota</taxon>
        <taxon>Bacilli</taxon>
        <taxon>Bacillales</taxon>
        <taxon>Listeriaceae</taxon>
        <taxon>Listeria</taxon>
    </lineage>
</organism>
<evidence type="ECO:0000313" key="1">
    <source>
        <dbReference type="EMBL" id="MBC2286268.1"/>
    </source>
</evidence>
<reference evidence="1 2" key="1">
    <citation type="submission" date="2020-03" db="EMBL/GenBank/DDBJ databases">
        <title>Soil Listeria distribution.</title>
        <authorList>
            <person name="Liao J."/>
            <person name="Wiedmann M."/>
        </authorList>
    </citation>
    <scope>NUCLEOTIDE SEQUENCE [LARGE SCALE GENOMIC DNA]</scope>
    <source>
        <strain evidence="1 2">FSL L7-0072</strain>
    </source>
</reference>
<dbReference type="Proteomes" id="UP000558070">
    <property type="component" value="Unassembled WGS sequence"/>
</dbReference>
<dbReference type="EMBL" id="JAARZO010000001">
    <property type="protein sequence ID" value="MBC2286268.1"/>
    <property type="molecule type" value="Genomic_DNA"/>
</dbReference>